<dbReference type="PANTHER" id="PTHR30118:SF15">
    <property type="entry name" value="TRANSCRIPTIONAL REGULATORY PROTEIN"/>
    <property type="match status" value="1"/>
</dbReference>
<proteinExistence type="inferred from homology"/>
<dbReference type="GO" id="GO:0003677">
    <property type="term" value="F:DNA binding"/>
    <property type="evidence" value="ECO:0007669"/>
    <property type="project" value="UniProtKB-KW"/>
</dbReference>
<evidence type="ECO:0000259" key="5">
    <source>
        <dbReference type="PROSITE" id="PS50931"/>
    </source>
</evidence>
<keyword evidence="4" id="KW-0804">Transcription</keyword>
<feature type="domain" description="HTH lysR-type" evidence="5">
    <location>
        <begin position="28"/>
        <end position="81"/>
    </location>
</feature>
<evidence type="ECO:0000256" key="1">
    <source>
        <dbReference type="ARBA" id="ARBA00009437"/>
    </source>
</evidence>
<dbReference type="InterPro" id="IPR050389">
    <property type="entry name" value="LysR-type_TF"/>
</dbReference>
<comment type="similarity">
    <text evidence="1">Belongs to the LysR transcriptional regulatory family.</text>
</comment>
<evidence type="ECO:0000256" key="3">
    <source>
        <dbReference type="ARBA" id="ARBA00023125"/>
    </source>
</evidence>
<dbReference type="InterPro" id="IPR036390">
    <property type="entry name" value="WH_DNA-bd_sf"/>
</dbReference>
<keyword evidence="2" id="KW-0805">Transcription regulation</keyword>
<dbReference type="PANTHER" id="PTHR30118">
    <property type="entry name" value="HTH-TYPE TRANSCRIPTIONAL REGULATOR LEUO-RELATED"/>
    <property type="match status" value="1"/>
</dbReference>
<gene>
    <name evidence="6" type="ORF">RUN39_v1_570060</name>
</gene>
<dbReference type="InterPro" id="IPR000847">
    <property type="entry name" value="LysR_HTH_N"/>
</dbReference>
<keyword evidence="3" id="KW-0238">DNA-binding</keyword>
<dbReference type="InterPro" id="IPR036388">
    <property type="entry name" value="WH-like_DNA-bd_sf"/>
</dbReference>
<sequence length="123" mass="13959">MITRGSRTGRLTLQYAKVMYLLDRFRRINLNLLLVFDALHRHGSVVAAANELAMSSSAVSHVLARLRDAMSDELFVRCEPDPRQPHRFHDPTGKGRTAGECSRPALRRLGQTFSRCRRDSPRA</sequence>
<dbReference type="GO" id="GO:0003700">
    <property type="term" value="F:DNA-binding transcription factor activity"/>
    <property type="evidence" value="ECO:0007669"/>
    <property type="project" value="InterPro"/>
</dbReference>
<dbReference type="SUPFAM" id="SSF46785">
    <property type="entry name" value="Winged helix' DNA-binding domain"/>
    <property type="match status" value="1"/>
</dbReference>
<organism evidence="6">
    <name type="scientific">Ralstonia solanacearum</name>
    <name type="common">Pseudomonas solanacearum</name>
    <dbReference type="NCBI Taxonomy" id="305"/>
    <lineage>
        <taxon>Bacteria</taxon>
        <taxon>Pseudomonadati</taxon>
        <taxon>Pseudomonadota</taxon>
        <taxon>Betaproteobacteria</taxon>
        <taxon>Burkholderiales</taxon>
        <taxon>Burkholderiaceae</taxon>
        <taxon>Ralstonia</taxon>
        <taxon>Ralstonia solanacearum species complex</taxon>
    </lineage>
</organism>
<dbReference type="PROSITE" id="PS50931">
    <property type="entry name" value="HTH_LYSR"/>
    <property type="match status" value="1"/>
</dbReference>
<name>A0A0S4TUY4_RALSL</name>
<evidence type="ECO:0000256" key="2">
    <source>
        <dbReference type="ARBA" id="ARBA00023015"/>
    </source>
</evidence>
<dbReference type="Pfam" id="PF00126">
    <property type="entry name" value="HTH_1"/>
    <property type="match status" value="1"/>
</dbReference>
<evidence type="ECO:0000256" key="4">
    <source>
        <dbReference type="ARBA" id="ARBA00023163"/>
    </source>
</evidence>
<reference evidence="6" key="1">
    <citation type="submission" date="2015-10" db="EMBL/GenBank/DDBJ databases">
        <authorList>
            <person name="Gilbert D.G."/>
        </authorList>
    </citation>
    <scope>NUCLEOTIDE SEQUENCE</scope>
    <source>
        <strain evidence="6">Phyl III-seqv23</strain>
    </source>
</reference>
<protein>
    <recommendedName>
        <fullName evidence="5">HTH lysR-type domain-containing protein</fullName>
    </recommendedName>
</protein>
<dbReference type="EMBL" id="LN899819">
    <property type="protein sequence ID" value="CUV13357.1"/>
    <property type="molecule type" value="Genomic_DNA"/>
</dbReference>
<accession>A0A0S4TUY4</accession>
<dbReference type="Gene3D" id="1.10.10.10">
    <property type="entry name" value="Winged helix-like DNA-binding domain superfamily/Winged helix DNA-binding domain"/>
    <property type="match status" value="1"/>
</dbReference>
<evidence type="ECO:0000313" key="6">
    <source>
        <dbReference type="EMBL" id="CUV13357.1"/>
    </source>
</evidence>
<dbReference type="AlphaFoldDB" id="A0A0S4TUY4"/>